<dbReference type="SUPFAM" id="SSF53187">
    <property type="entry name" value="Zn-dependent exopeptidases"/>
    <property type="match status" value="1"/>
</dbReference>
<proteinExistence type="inferred from homology"/>
<accession>A0ABX7NN59</accession>
<name>A0ABX7NN59_9BACT</name>
<dbReference type="Pfam" id="PF00246">
    <property type="entry name" value="Peptidase_M14"/>
    <property type="match status" value="1"/>
</dbReference>
<dbReference type="RefSeq" id="WP_206721875.1">
    <property type="nucleotide sequence ID" value="NZ_CP071090.1"/>
</dbReference>
<dbReference type="PANTHER" id="PTHR11705">
    <property type="entry name" value="PROTEASE FAMILY M14 CARBOXYPEPTIDASE A,B"/>
    <property type="match status" value="1"/>
</dbReference>
<dbReference type="Gene3D" id="3.40.630.10">
    <property type="entry name" value="Zn peptidases"/>
    <property type="match status" value="1"/>
</dbReference>
<feature type="domain" description="Peptidase M14" evidence="4">
    <location>
        <begin position="29"/>
        <end position="312"/>
    </location>
</feature>
<evidence type="ECO:0000256" key="2">
    <source>
        <dbReference type="ARBA" id="ARBA00005988"/>
    </source>
</evidence>
<evidence type="ECO:0000256" key="1">
    <source>
        <dbReference type="ARBA" id="ARBA00001947"/>
    </source>
</evidence>
<reference evidence="5 6" key="1">
    <citation type="submission" date="2021-02" db="EMBL/GenBank/DDBJ databases">
        <title>De Novo genome assembly of isolated myxobacteria.</title>
        <authorList>
            <person name="Stevens D.C."/>
        </authorList>
    </citation>
    <scope>NUCLEOTIDE SEQUENCE [LARGE SCALE GENOMIC DNA]</scope>
    <source>
        <strain evidence="6">SCPEA02</strain>
    </source>
</reference>
<dbReference type="EMBL" id="CP071090">
    <property type="protein sequence ID" value="QSQ20295.1"/>
    <property type="molecule type" value="Genomic_DNA"/>
</dbReference>
<comment type="cofactor">
    <cofactor evidence="1">
        <name>Zn(2+)</name>
        <dbReference type="ChEBI" id="CHEBI:29105"/>
    </cofactor>
</comment>
<dbReference type="InterPro" id="IPR000834">
    <property type="entry name" value="Peptidase_M14"/>
</dbReference>
<dbReference type="PANTHER" id="PTHR11705:SF145">
    <property type="entry name" value="PEPTIDASE M14 CARBOXYPEPTIDASE A DOMAIN-CONTAINING PROTEIN"/>
    <property type="match status" value="1"/>
</dbReference>
<organism evidence="5 6">
    <name type="scientific">Pyxidicoccus parkwayensis</name>
    <dbReference type="NCBI Taxonomy" id="2813578"/>
    <lineage>
        <taxon>Bacteria</taxon>
        <taxon>Pseudomonadati</taxon>
        <taxon>Myxococcota</taxon>
        <taxon>Myxococcia</taxon>
        <taxon>Myxococcales</taxon>
        <taxon>Cystobacterineae</taxon>
        <taxon>Myxococcaceae</taxon>
        <taxon>Pyxidicoccus</taxon>
    </lineage>
</organism>
<evidence type="ECO:0000259" key="4">
    <source>
        <dbReference type="PROSITE" id="PS52035"/>
    </source>
</evidence>
<comment type="similarity">
    <text evidence="2 3">Belongs to the peptidase M14 family.</text>
</comment>
<keyword evidence="6" id="KW-1185">Reference proteome</keyword>
<evidence type="ECO:0000313" key="6">
    <source>
        <dbReference type="Proteomes" id="UP000662747"/>
    </source>
</evidence>
<dbReference type="CDD" id="cd06241">
    <property type="entry name" value="M14-like"/>
    <property type="match status" value="1"/>
</dbReference>
<gene>
    <name evidence="5" type="ORF">JY651_34255</name>
</gene>
<evidence type="ECO:0000256" key="3">
    <source>
        <dbReference type="PROSITE-ProRule" id="PRU01379"/>
    </source>
</evidence>
<sequence length="587" mass="64965">MLLPALLSLALHQAPPPLTTVSEQSGWTRTGRYAEVESLCRAFPKAFPGKVRCDTLGTTPEGRPMLALVASADGTLTPAAAVKKNRPVVFFQGGIHAGEIDGKDAGFWLLRDVLNGTALPGVLKGVTAVFVPVFNVDGHERFGKNNRPNQVGPEEMGWRVTAQNLNLNRDYVKVDAPEMAALLKYLHAWDPLVYADLHVTDGAQFQPDVSVAIEPQKSGPEALRTLGVKLRQELFTEMESEGHQPLEFYPSFREDDDPASGFAYGVAQPRFSHVYWSIHHRFGVLVETHSWKPYAERVKATRDAVAGLLRLAARDGAALRAAAKAADAEAESGKVREVVLAWENTEKSRTLPFPGYAYERAPSEVSGQTWIRYDVTKPQVWNVPYFDEIRPALTAALPSGGYLVPAAHAALVAEKLTVHGLRFQRLARDVPSAETEQFRATDVKWSAMSNEGHQMLGVKGAWEKNTTPLLAGTLYVPVAQPHAELVAHLLEPNGPDSLLSWGFFNTHFEQKEYIEDYVLEPFARELLAKDATVKAEWDAKLKDPAFAKDPRARLRFFYERHPARDVRLRVYPILRTQTAPAGLTAAK</sequence>
<protein>
    <submittedName>
        <fullName evidence="5">Peptidase M14</fullName>
    </submittedName>
</protein>
<dbReference type="PROSITE" id="PS52035">
    <property type="entry name" value="PEPTIDASE_M14"/>
    <property type="match status" value="1"/>
</dbReference>
<dbReference type="SMART" id="SM00631">
    <property type="entry name" value="Zn_pept"/>
    <property type="match status" value="1"/>
</dbReference>
<dbReference type="Proteomes" id="UP000662747">
    <property type="component" value="Chromosome"/>
</dbReference>
<evidence type="ECO:0000313" key="5">
    <source>
        <dbReference type="EMBL" id="QSQ20295.1"/>
    </source>
</evidence>
<feature type="active site" description="Proton donor/acceptor" evidence="3">
    <location>
        <position position="287"/>
    </location>
</feature>